<evidence type="ECO:0000313" key="3">
    <source>
        <dbReference type="EMBL" id="OWP06918.1"/>
    </source>
</evidence>
<feature type="region of interest" description="Disordered" evidence="2">
    <location>
        <begin position="374"/>
        <end position="435"/>
    </location>
</feature>
<feature type="compositionally biased region" description="Low complexity" evidence="2">
    <location>
        <begin position="30"/>
        <end position="41"/>
    </location>
</feature>
<keyword evidence="4" id="KW-1185">Reference proteome</keyword>
<dbReference type="EMBL" id="MZNU01000026">
    <property type="protein sequence ID" value="OWP06918.1"/>
    <property type="molecule type" value="Genomic_DNA"/>
</dbReference>
<gene>
    <name evidence="3" type="ORF">B2J93_9516</name>
</gene>
<reference evidence="3 4" key="1">
    <citation type="submission" date="2017-04" db="EMBL/GenBank/DDBJ databases">
        <title>Draft genome sequence of Marssonina coronaria NL1: causal agent of apple blotch.</title>
        <authorList>
            <person name="Cheng Q."/>
        </authorList>
    </citation>
    <scope>NUCLEOTIDE SEQUENCE [LARGE SCALE GENOMIC DNA]</scope>
    <source>
        <strain evidence="3 4">NL1</strain>
    </source>
</reference>
<feature type="compositionally biased region" description="Polar residues" evidence="2">
    <location>
        <begin position="411"/>
        <end position="435"/>
    </location>
</feature>
<feature type="compositionally biased region" description="Polar residues" evidence="2">
    <location>
        <begin position="1"/>
        <end position="14"/>
    </location>
</feature>
<dbReference type="AlphaFoldDB" id="A0A218ZG17"/>
<feature type="compositionally biased region" description="Basic and acidic residues" evidence="2">
    <location>
        <begin position="58"/>
        <end position="68"/>
    </location>
</feature>
<evidence type="ECO:0000256" key="2">
    <source>
        <dbReference type="SAM" id="MobiDB-lite"/>
    </source>
</evidence>
<organism evidence="3 4">
    <name type="scientific">Diplocarpon coronariae</name>
    <dbReference type="NCBI Taxonomy" id="2795749"/>
    <lineage>
        <taxon>Eukaryota</taxon>
        <taxon>Fungi</taxon>
        <taxon>Dikarya</taxon>
        <taxon>Ascomycota</taxon>
        <taxon>Pezizomycotina</taxon>
        <taxon>Leotiomycetes</taxon>
        <taxon>Helotiales</taxon>
        <taxon>Drepanopezizaceae</taxon>
        <taxon>Diplocarpon</taxon>
    </lineage>
</organism>
<evidence type="ECO:0000256" key="1">
    <source>
        <dbReference type="SAM" id="Coils"/>
    </source>
</evidence>
<feature type="region of interest" description="Disordered" evidence="2">
    <location>
        <begin position="184"/>
        <end position="205"/>
    </location>
</feature>
<comment type="caution">
    <text evidence="3">The sequence shown here is derived from an EMBL/GenBank/DDBJ whole genome shotgun (WGS) entry which is preliminary data.</text>
</comment>
<sequence>MSSPITSSPPSLYTTKRDIPAPLNSRHRANTAARRTTSAARGLESWSSSSQVWAQDYSDPKSAGKDSLEPLTLQQDPSPAYPSLPPAATLTSRSLSVDEDSHPARQARKHQRSLTALLPISRSTERKEKAKVDTKGSVMATLTGDKEGIVKTAEKGRGALSSWFSGSSVPVPLGVPVMDQELTSSASRATSPVMLSPDKTPPSPVTLSRTNTVGGGMFNFFAAKSSAKRQTVQIPADFNSDEFLTLDIKSALFPGGEPNANDPFSPASFRNLLMNAEGLLLKLQTAYKLRTLSFHELSAEKEAMSEGIEEAETRAQCLKNQLENLAHQVSSRDATIADLAAELAAEKQAHAEENLACKQSIALVTGRRGKHLSIDTTGEDLGISHSRRRNRTSDDGSSISTEGESDAESGSADSVFSRSGSPTLTMSSPSVKGAISTSTPEFLKAPCAGVVPTAGLGPNAVRPATTKQKSTLQKILGGISEKQAGRSERDRIGMGEEGCGNCRGKDVSVAWDAVGLMRAENTGLKDRVQELERAVDGALDACNGLF</sequence>
<accession>A0A218ZG17</accession>
<feature type="coiled-coil region" evidence="1">
    <location>
        <begin position="294"/>
        <end position="328"/>
    </location>
</feature>
<dbReference type="InParanoid" id="A0A218ZG17"/>
<dbReference type="Proteomes" id="UP000242519">
    <property type="component" value="Unassembled WGS sequence"/>
</dbReference>
<protein>
    <submittedName>
        <fullName evidence="3">Uncharacterized protein</fullName>
    </submittedName>
</protein>
<feature type="coiled-coil region" evidence="1">
    <location>
        <begin position="514"/>
        <end position="541"/>
    </location>
</feature>
<feature type="region of interest" description="Disordered" evidence="2">
    <location>
        <begin position="1"/>
        <end position="115"/>
    </location>
</feature>
<dbReference type="OrthoDB" id="5377009at2759"/>
<name>A0A218ZG17_9HELO</name>
<dbReference type="STRING" id="503106.A0A218ZG17"/>
<proteinExistence type="predicted"/>
<evidence type="ECO:0000313" key="4">
    <source>
        <dbReference type="Proteomes" id="UP000242519"/>
    </source>
</evidence>
<keyword evidence="1" id="KW-0175">Coiled coil</keyword>